<gene>
    <name evidence="1" type="ORF">NTEN_LOCUS6796</name>
</gene>
<name>A0A6H5GG92_9HEMI</name>
<protein>
    <submittedName>
        <fullName evidence="1">Uncharacterized protein</fullName>
    </submittedName>
</protein>
<organism evidence="1 2">
    <name type="scientific">Nesidiocoris tenuis</name>
    <dbReference type="NCBI Taxonomy" id="355587"/>
    <lineage>
        <taxon>Eukaryota</taxon>
        <taxon>Metazoa</taxon>
        <taxon>Ecdysozoa</taxon>
        <taxon>Arthropoda</taxon>
        <taxon>Hexapoda</taxon>
        <taxon>Insecta</taxon>
        <taxon>Pterygota</taxon>
        <taxon>Neoptera</taxon>
        <taxon>Paraneoptera</taxon>
        <taxon>Hemiptera</taxon>
        <taxon>Heteroptera</taxon>
        <taxon>Panheteroptera</taxon>
        <taxon>Cimicomorpha</taxon>
        <taxon>Miridae</taxon>
        <taxon>Dicyphina</taxon>
        <taxon>Nesidiocoris</taxon>
    </lineage>
</organism>
<dbReference type="AlphaFoldDB" id="A0A6H5GG92"/>
<evidence type="ECO:0000313" key="1">
    <source>
        <dbReference type="EMBL" id="CAB0001009.1"/>
    </source>
</evidence>
<reference evidence="1 2" key="1">
    <citation type="submission" date="2020-02" db="EMBL/GenBank/DDBJ databases">
        <authorList>
            <person name="Ferguson B K."/>
        </authorList>
    </citation>
    <scope>NUCLEOTIDE SEQUENCE [LARGE SCALE GENOMIC DNA]</scope>
</reference>
<accession>A0A6H5GG92</accession>
<dbReference type="EMBL" id="CADCXU010010293">
    <property type="protein sequence ID" value="CAB0001009.1"/>
    <property type="molecule type" value="Genomic_DNA"/>
</dbReference>
<sequence>MKSPLGQLTWICDGEGCQGDSKRTINHATGNGGQQKKSKNGGKHQHVHLLLLQLLRWFILVLGVLQSVVAGLHSHYSKLLDIGCRTTNFYFNFSTGHSWGDWDTKNDHFKISRIPAKHPPPASLPHDQFRESGYGQNRFFYSAVEFYSDASGTQISQTIQRSPSDSEYFNSDFFRKGK</sequence>
<proteinExistence type="predicted"/>
<evidence type="ECO:0000313" key="2">
    <source>
        <dbReference type="Proteomes" id="UP000479000"/>
    </source>
</evidence>
<dbReference type="Proteomes" id="UP000479000">
    <property type="component" value="Unassembled WGS sequence"/>
</dbReference>
<keyword evidence="2" id="KW-1185">Reference proteome</keyword>